<reference evidence="1 2" key="1">
    <citation type="submission" date="2017-08" db="EMBL/GenBank/DDBJ databases">
        <title>Phylogenetic analysis of Mycobacterium avium complex whole genomes.</title>
        <authorList>
            <person name="Caverly L.J."/>
            <person name="Spilker T."/>
            <person name="Lipuma J."/>
        </authorList>
    </citation>
    <scope>NUCLEOTIDE SEQUENCE [LARGE SCALE GENOMIC DNA]</scope>
    <source>
        <strain evidence="1 2">FLAC0165</strain>
    </source>
</reference>
<evidence type="ECO:0000313" key="1">
    <source>
        <dbReference type="EMBL" id="PBA23705.1"/>
    </source>
</evidence>
<dbReference type="EMBL" id="NSFD01000056">
    <property type="protein sequence ID" value="PBA23705.1"/>
    <property type="molecule type" value="Genomic_DNA"/>
</dbReference>
<evidence type="ECO:0000313" key="2">
    <source>
        <dbReference type="Proteomes" id="UP000217768"/>
    </source>
</evidence>
<name>A0A2A2ZBH8_MYCAV</name>
<gene>
    <name evidence="1" type="ORF">CKJ66_26850</name>
</gene>
<accession>A0A2A2ZBH8</accession>
<dbReference type="AlphaFoldDB" id="A0A2A2ZBH8"/>
<dbReference type="Gene3D" id="3.40.50.1010">
    <property type="entry name" value="5'-nuclease"/>
    <property type="match status" value="1"/>
</dbReference>
<organism evidence="1 2">
    <name type="scientific">Mycobacterium avium</name>
    <dbReference type="NCBI Taxonomy" id="1764"/>
    <lineage>
        <taxon>Bacteria</taxon>
        <taxon>Bacillati</taxon>
        <taxon>Actinomycetota</taxon>
        <taxon>Actinomycetes</taxon>
        <taxon>Mycobacteriales</taxon>
        <taxon>Mycobacteriaceae</taxon>
        <taxon>Mycobacterium</taxon>
        <taxon>Mycobacterium avium complex (MAC)</taxon>
    </lineage>
</organism>
<dbReference type="RefSeq" id="WP_095795243.1">
    <property type="nucleotide sequence ID" value="NZ_NSFD01000056.1"/>
</dbReference>
<dbReference type="Proteomes" id="UP000217768">
    <property type="component" value="Unassembled WGS sequence"/>
</dbReference>
<proteinExistence type="predicted"/>
<comment type="caution">
    <text evidence="1">The sequence shown here is derived from an EMBL/GenBank/DDBJ whole genome shotgun (WGS) entry which is preliminary data.</text>
</comment>
<sequence length="222" mass="24393">MSARRASVIVDYQNVHLRGHERFCGERPLHECLISPGAFARRLLDVRAAAGRGSAELAEVQVFRGLPEPEYDLAGYQRNLAQQCEWETDPLVTVTHRPLRYRVVQQRYSTGPGPALQSEVEAREKGIDVLCALAVISAADSDAIDLVIIASHDSDLDPAVAAVQRAHRAEIEAFQWVGGRVPGHGRLRGDGGLWCTRLGERDFAACGDSRDYSAPQQIRRAG</sequence>
<protein>
    <submittedName>
        <fullName evidence="1">Uncharacterized protein</fullName>
    </submittedName>
</protein>